<organism evidence="9 10">
    <name type="scientific">candidate division KSB3 bacterium</name>
    <dbReference type="NCBI Taxonomy" id="2044937"/>
    <lineage>
        <taxon>Bacteria</taxon>
        <taxon>candidate division KSB3</taxon>
    </lineage>
</organism>
<evidence type="ECO:0000256" key="6">
    <source>
        <dbReference type="ARBA" id="ARBA00023136"/>
    </source>
</evidence>
<comment type="subcellular location">
    <subcellularLocation>
        <location evidence="1">Cell inner membrane</location>
        <topology evidence="1">Multi-pass membrane protein</topology>
    </subcellularLocation>
</comment>
<dbReference type="GO" id="GO:0022857">
    <property type="term" value="F:transmembrane transporter activity"/>
    <property type="evidence" value="ECO:0007669"/>
    <property type="project" value="TreeGrafter"/>
</dbReference>
<sequence length="416" mass="44304">MGWILFLSLLLLIFMGMPIALAIGISSLFVLVTHNINLVLVPQRMFVGADSFPLIAVPFFILAGDLLAKGNVSKRLVDFADACVGFIRGGLSLVAVLGSMFFAAISGSSAATTAAIGTPLIPEMESKGYEVSFSAALIAASGTIGVIIPPSVPMILYAIIADQSVARLFLNGFLPGILMGGALMGYALYVAKRRNYPIGSPFSLQNIGAKFKLAFFGILTPVIILGGIFSGYFTPSEAAVIAVDYAIIVALFIYKDIRLKQLYSLVINAGITMSMIMFLIATSKIFSWILANWSIPSDIATALLSLTENPLVIMLLINVVILIAGVFMETASALIILTPVFLPIVEQLGIDLVHFGIIVVVGLAIGMVTPPVAINLYVASSITGKSIETISRRVLPMLLLLILVLLLVTYVPLLLY</sequence>
<feature type="transmembrane region" description="Helical" evidence="7">
    <location>
        <begin position="311"/>
        <end position="340"/>
    </location>
</feature>
<dbReference type="InterPro" id="IPR010656">
    <property type="entry name" value="DctM"/>
</dbReference>
<dbReference type="InterPro" id="IPR004681">
    <property type="entry name" value="TRAP_DctM"/>
</dbReference>
<feature type="domain" description="TRAP C4-dicarboxylate transport system permease DctM subunit" evidence="8">
    <location>
        <begin position="6"/>
        <end position="413"/>
    </location>
</feature>
<feature type="transmembrane region" description="Helical" evidence="7">
    <location>
        <begin position="133"/>
        <end position="160"/>
    </location>
</feature>
<dbReference type="AlphaFoldDB" id="A0A2G6KL01"/>
<keyword evidence="2" id="KW-1003">Cell membrane</keyword>
<keyword evidence="5 7" id="KW-1133">Transmembrane helix</keyword>
<dbReference type="NCBIfam" id="TIGR00786">
    <property type="entry name" value="dctM"/>
    <property type="match status" value="1"/>
</dbReference>
<dbReference type="PANTHER" id="PTHR33362">
    <property type="entry name" value="SIALIC ACID TRAP TRANSPORTER PERMEASE PROTEIN SIAT-RELATED"/>
    <property type="match status" value="1"/>
</dbReference>
<gene>
    <name evidence="9" type="ORF">CSA56_00670</name>
</gene>
<reference evidence="9 10" key="1">
    <citation type="submission" date="2017-10" db="EMBL/GenBank/DDBJ databases">
        <title>Novel microbial diversity and functional potential in the marine mammal oral microbiome.</title>
        <authorList>
            <person name="Dudek N.K."/>
            <person name="Sun C.L."/>
            <person name="Burstein D."/>
            <person name="Kantor R.S."/>
            <person name="Aliaga Goltsman D.S."/>
            <person name="Bik E.M."/>
            <person name="Thomas B.C."/>
            <person name="Banfield J.F."/>
            <person name="Relman D.A."/>
        </authorList>
    </citation>
    <scope>NUCLEOTIDE SEQUENCE [LARGE SCALE GENOMIC DNA]</scope>
    <source>
        <strain evidence="9">DOLJORAL78_47_16</strain>
    </source>
</reference>
<keyword evidence="6 7" id="KW-0472">Membrane</keyword>
<feature type="transmembrane region" description="Helical" evidence="7">
    <location>
        <begin position="76"/>
        <end position="95"/>
    </location>
</feature>
<feature type="transmembrane region" description="Helical" evidence="7">
    <location>
        <begin position="172"/>
        <end position="191"/>
    </location>
</feature>
<evidence type="ECO:0000256" key="7">
    <source>
        <dbReference type="SAM" id="Phobius"/>
    </source>
</evidence>
<dbReference type="GO" id="GO:0005886">
    <property type="term" value="C:plasma membrane"/>
    <property type="evidence" value="ECO:0007669"/>
    <property type="project" value="UniProtKB-SubCell"/>
</dbReference>
<feature type="transmembrane region" description="Helical" evidence="7">
    <location>
        <begin position="46"/>
        <end position="64"/>
    </location>
</feature>
<evidence type="ECO:0000313" key="9">
    <source>
        <dbReference type="EMBL" id="PIE36315.1"/>
    </source>
</evidence>
<name>A0A2G6KL01_9BACT</name>
<accession>A0A2G6KL01</accession>
<comment type="caution">
    <text evidence="9">The sequence shown here is derived from an EMBL/GenBank/DDBJ whole genome shotgun (WGS) entry which is preliminary data.</text>
</comment>
<evidence type="ECO:0000259" key="8">
    <source>
        <dbReference type="Pfam" id="PF06808"/>
    </source>
</evidence>
<proteinExistence type="predicted"/>
<dbReference type="PIRSF" id="PIRSF006066">
    <property type="entry name" value="HI0050"/>
    <property type="match status" value="1"/>
</dbReference>
<evidence type="ECO:0000256" key="3">
    <source>
        <dbReference type="ARBA" id="ARBA00022519"/>
    </source>
</evidence>
<dbReference type="Proteomes" id="UP000230821">
    <property type="component" value="Unassembled WGS sequence"/>
</dbReference>
<feature type="transmembrane region" description="Helical" evidence="7">
    <location>
        <begin position="352"/>
        <end position="374"/>
    </location>
</feature>
<dbReference type="EMBL" id="PDSK01000020">
    <property type="protein sequence ID" value="PIE36315.1"/>
    <property type="molecule type" value="Genomic_DNA"/>
</dbReference>
<keyword evidence="4 7" id="KW-0812">Transmembrane</keyword>
<feature type="transmembrane region" description="Helical" evidence="7">
    <location>
        <begin position="266"/>
        <end position="291"/>
    </location>
</feature>
<feature type="transmembrane region" description="Helical" evidence="7">
    <location>
        <begin position="238"/>
        <end position="254"/>
    </location>
</feature>
<protein>
    <submittedName>
        <fullName evidence="9">C4-dicarboxylate ABC transporter permease</fullName>
    </submittedName>
</protein>
<feature type="transmembrane region" description="Helical" evidence="7">
    <location>
        <begin position="394"/>
        <end position="415"/>
    </location>
</feature>
<feature type="transmembrane region" description="Helical" evidence="7">
    <location>
        <begin position="211"/>
        <end position="232"/>
    </location>
</feature>
<dbReference type="Pfam" id="PF06808">
    <property type="entry name" value="DctM"/>
    <property type="match status" value="1"/>
</dbReference>
<evidence type="ECO:0000256" key="4">
    <source>
        <dbReference type="ARBA" id="ARBA00022692"/>
    </source>
</evidence>
<evidence type="ECO:0000256" key="1">
    <source>
        <dbReference type="ARBA" id="ARBA00004429"/>
    </source>
</evidence>
<evidence type="ECO:0000256" key="5">
    <source>
        <dbReference type="ARBA" id="ARBA00022989"/>
    </source>
</evidence>
<evidence type="ECO:0000313" key="10">
    <source>
        <dbReference type="Proteomes" id="UP000230821"/>
    </source>
</evidence>
<evidence type="ECO:0000256" key="2">
    <source>
        <dbReference type="ARBA" id="ARBA00022475"/>
    </source>
</evidence>
<keyword evidence="3" id="KW-0997">Cell inner membrane</keyword>
<dbReference type="PANTHER" id="PTHR33362:SF3">
    <property type="entry name" value="SIALIC ACID TRAP TRANSPORTER PERMEASE PROTEIN SIAT"/>
    <property type="match status" value="1"/>
</dbReference>